<keyword evidence="7" id="KW-1185">Reference proteome</keyword>
<protein>
    <submittedName>
        <fullName evidence="6">Glycosyl hydrolase family 26</fullName>
    </submittedName>
</protein>
<dbReference type="PANTHER" id="PTHR40079">
    <property type="entry name" value="MANNAN ENDO-1,4-BETA-MANNOSIDASE E-RELATED"/>
    <property type="match status" value="1"/>
</dbReference>
<evidence type="ECO:0000256" key="1">
    <source>
        <dbReference type="ARBA" id="ARBA00007754"/>
    </source>
</evidence>
<dbReference type="EMBL" id="BDCO01000002">
    <property type="protein sequence ID" value="GAT32677.1"/>
    <property type="molecule type" value="Genomic_DNA"/>
</dbReference>
<dbReference type="InterPro" id="IPR000805">
    <property type="entry name" value="Glyco_hydro_26"/>
</dbReference>
<dbReference type="PROSITE" id="PS51764">
    <property type="entry name" value="GH26"/>
    <property type="match status" value="1"/>
</dbReference>
<evidence type="ECO:0000259" key="5">
    <source>
        <dbReference type="PROSITE" id="PS51764"/>
    </source>
</evidence>
<feature type="active site" description="Proton donor" evidence="4">
    <location>
        <position position="130"/>
    </location>
</feature>
<feature type="active site" description="Nucleophile" evidence="4">
    <location>
        <position position="267"/>
    </location>
</feature>
<name>A0A146G6Z9_TERSA</name>
<reference evidence="7" key="1">
    <citation type="journal article" date="2017" name="Genome Announc.">
        <title>Draft Genome Sequence of Terrimicrobium sacchariphilum NM-5T, a Facultative Anaerobic Soil Bacterium of the Class Spartobacteria.</title>
        <authorList>
            <person name="Qiu Y.L."/>
            <person name="Tourlousse D.M."/>
            <person name="Matsuura N."/>
            <person name="Ohashi A."/>
            <person name="Sekiguchi Y."/>
        </authorList>
    </citation>
    <scope>NUCLEOTIDE SEQUENCE [LARGE SCALE GENOMIC DNA]</scope>
    <source>
        <strain evidence="7">NM-5</strain>
    </source>
</reference>
<proteinExistence type="inferred from homology"/>
<organism evidence="6 7">
    <name type="scientific">Terrimicrobium sacchariphilum</name>
    <dbReference type="NCBI Taxonomy" id="690879"/>
    <lineage>
        <taxon>Bacteria</taxon>
        <taxon>Pseudomonadati</taxon>
        <taxon>Verrucomicrobiota</taxon>
        <taxon>Terrimicrobiia</taxon>
        <taxon>Terrimicrobiales</taxon>
        <taxon>Terrimicrobiaceae</taxon>
        <taxon>Terrimicrobium</taxon>
    </lineage>
</organism>
<dbReference type="SUPFAM" id="SSF51445">
    <property type="entry name" value="(Trans)glycosidases"/>
    <property type="match status" value="1"/>
</dbReference>
<keyword evidence="2 4" id="KW-0378">Hydrolase</keyword>
<sequence length="357" mass="39987">MGVYEGCVGPGIEGNERYALWLHRTNVWGHDTLPFGPESTWDHVSGKWQDWFYEPWSKWIQAAPGRRLVLSVPLLPGPPDGSGPRTGDGGGKPVSLVQGASGAYNEYFRELARTLVAGQLGNSILRLGWEWNGNWYAWKVLNSEDAHHFAAYWRQIVNTMRSVPGTENLTFDWNVTSGFPMAFDPMEAYPGNAFVDYIGIDVYDQTWMSSAKFPKGVYPPPPGAGEQEIAARHEAAWSQAIAAASAWGIDYWQAFADRHGKPLTIPEWGLIQRPEPNNRGGSDNPYFIQRMFEYIQDPDHHVYFASYFDFDAQSEGNSRISGVDSKPIAFPKSSQLYRALFELPASSESQAPKKAED</sequence>
<evidence type="ECO:0000313" key="7">
    <source>
        <dbReference type="Proteomes" id="UP000076023"/>
    </source>
</evidence>
<dbReference type="InParanoid" id="A0A146G6Z9"/>
<evidence type="ECO:0000256" key="2">
    <source>
        <dbReference type="ARBA" id="ARBA00022801"/>
    </source>
</evidence>
<dbReference type="InterPro" id="IPR022790">
    <property type="entry name" value="GH26_dom"/>
</dbReference>
<dbReference type="Pfam" id="PF02156">
    <property type="entry name" value="Glyco_hydro_26"/>
    <property type="match status" value="1"/>
</dbReference>
<dbReference type="GO" id="GO:0016985">
    <property type="term" value="F:mannan endo-1,4-beta-mannosidase activity"/>
    <property type="evidence" value="ECO:0007669"/>
    <property type="project" value="InterPro"/>
</dbReference>
<dbReference type="STRING" id="690879.TSACC_21077"/>
<evidence type="ECO:0000256" key="3">
    <source>
        <dbReference type="ARBA" id="ARBA00023295"/>
    </source>
</evidence>
<dbReference type="AlphaFoldDB" id="A0A146G6Z9"/>
<dbReference type="GO" id="GO:0006080">
    <property type="term" value="P:substituted mannan metabolic process"/>
    <property type="evidence" value="ECO:0007669"/>
    <property type="project" value="InterPro"/>
</dbReference>
<dbReference type="Proteomes" id="UP000076023">
    <property type="component" value="Unassembled WGS sequence"/>
</dbReference>
<evidence type="ECO:0000256" key="4">
    <source>
        <dbReference type="PROSITE-ProRule" id="PRU01100"/>
    </source>
</evidence>
<dbReference type="InterPro" id="IPR017853">
    <property type="entry name" value="GH"/>
</dbReference>
<dbReference type="RefSeq" id="WP_075078500.1">
    <property type="nucleotide sequence ID" value="NZ_BDCO01000002.1"/>
</dbReference>
<evidence type="ECO:0000313" key="6">
    <source>
        <dbReference type="EMBL" id="GAT32677.1"/>
    </source>
</evidence>
<dbReference type="Gene3D" id="3.20.20.80">
    <property type="entry name" value="Glycosidases"/>
    <property type="match status" value="1"/>
</dbReference>
<dbReference type="PANTHER" id="PTHR40079:SF4">
    <property type="entry name" value="GH26 DOMAIN-CONTAINING PROTEIN-RELATED"/>
    <property type="match status" value="1"/>
</dbReference>
<keyword evidence="3 4" id="KW-0326">Glycosidase</keyword>
<comment type="similarity">
    <text evidence="1 4">Belongs to the glycosyl hydrolase 26 family.</text>
</comment>
<feature type="domain" description="GH26" evidence="5">
    <location>
        <begin position="1"/>
        <end position="332"/>
    </location>
</feature>
<accession>A0A146G6Z9</accession>
<gene>
    <name evidence="6" type="ORF">TSACC_21077</name>
</gene>
<comment type="caution">
    <text evidence="6">The sequence shown here is derived from an EMBL/GenBank/DDBJ whole genome shotgun (WGS) entry which is preliminary data.</text>
</comment>